<evidence type="ECO:0000259" key="8">
    <source>
        <dbReference type="PROSITE" id="PS50052"/>
    </source>
</evidence>
<keyword evidence="3" id="KW-0808">Transferase</keyword>
<dbReference type="Gene3D" id="3.40.50.300">
    <property type="entry name" value="P-loop containing nucleotide triphosphate hydrolases"/>
    <property type="match status" value="1"/>
</dbReference>
<proteinExistence type="inferred from homology"/>
<keyword evidence="6" id="KW-0067">ATP-binding</keyword>
<dbReference type="EMBL" id="BRYB01002655">
    <property type="protein sequence ID" value="GMI23400.1"/>
    <property type="molecule type" value="Genomic_DNA"/>
</dbReference>
<dbReference type="SUPFAM" id="SSF52540">
    <property type="entry name" value="P-loop containing nucleoside triphosphate hydrolases"/>
    <property type="match status" value="1"/>
</dbReference>
<dbReference type="InterPro" id="IPR008144">
    <property type="entry name" value="Guanylate_kin-like_dom"/>
</dbReference>
<dbReference type="Pfam" id="PF02197">
    <property type="entry name" value="RIIa"/>
    <property type="match status" value="1"/>
</dbReference>
<dbReference type="PROSITE" id="PS00856">
    <property type="entry name" value="GUANYLATE_KINASE_1"/>
    <property type="match status" value="1"/>
</dbReference>
<name>A0ABQ6MCR7_9STRA</name>
<dbReference type="PANTHER" id="PTHR23117">
    <property type="entry name" value="GUANYLATE KINASE-RELATED"/>
    <property type="match status" value="1"/>
</dbReference>
<dbReference type="PROSITE" id="PS50052">
    <property type="entry name" value="GUANYLATE_KINASE_2"/>
    <property type="match status" value="1"/>
</dbReference>
<sequence length="298" mass="32937">MEPPPGVTEDPASALTFSELSDLNQRKLAIKREHNEYIDGHPEIKGILNDFMSAVLLEKPDNVFEFANEHFAELAPEHAQGVSAAGFQPMVVCGPSGVGKGTLINLLMKSYPDAFGFSVSHTTRQPRPGEEDGVAYNFTTLDAFQQGIEDGKFVEYADVHGNLYGTSFDAVQAIREAGKVCILDIDVQGAENVRKSRLQPRYLFIAPPDMEVLEDRLRDRGTENEQDVQKRLANAAGEIEYSKTEGNFDKVLVNEVLEEALAELKKFVQGEWYPHLADFGEGKEGEAKEEGKGGEEKD</sequence>
<evidence type="ECO:0000256" key="4">
    <source>
        <dbReference type="ARBA" id="ARBA00022741"/>
    </source>
</evidence>
<evidence type="ECO:0000256" key="5">
    <source>
        <dbReference type="ARBA" id="ARBA00022777"/>
    </source>
</evidence>
<feature type="domain" description="Guanylate kinase-like" evidence="8">
    <location>
        <begin position="87"/>
        <end position="269"/>
    </location>
</feature>
<dbReference type="CDD" id="cd00071">
    <property type="entry name" value="GMPK"/>
    <property type="match status" value="1"/>
</dbReference>
<dbReference type="InterPro" id="IPR020590">
    <property type="entry name" value="Guanylate_kinase_CS"/>
</dbReference>
<dbReference type="PANTHER" id="PTHR23117:SF13">
    <property type="entry name" value="GUANYLATE KINASE"/>
    <property type="match status" value="1"/>
</dbReference>
<dbReference type="InterPro" id="IPR047501">
    <property type="entry name" value="DD_CATIP"/>
</dbReference>
<evidence type="ECO:0000256" key="2">
    <source>
        <dbReference type="ARBA" id="ARBA00012961"/>
    </source>
</evidence>
<keyword evidence="4" id="KW-0547">Nucleotide-binding</keyword>
<dbReference type="InterPro" id="IPR008145">
    <property type="entry name" value="GK/Ca_channel_bsu"/>
</dbReference>
<comment type="caution">
    <text evidence="9">The sequence shown here is derived from an EMBL/GenBank/DDBJ whole genome shotgun (WGS) entry which is preliminary data.</text>
</comment>
<dbReference type="SMART" id="SM00072">
    <property type="entry name" value="GuKc"/>
    <property type="match status" value="1"/>
</dbReference>
<keyword evidence="5" id="KW-0418">Kinase</keyword>
<dbReference type="Proteomes" id="UP001165060">
    <property type="component" value="Unassembled WGS sequence"/>
</dbReference>
<comment type="similarity">
    <text evidence="1">Belongs to the guanylate kinase family.</text>
</comment>
<accession>A0ABQ6MCR7</accession>
<evidence type="ECO:0000313" key="10">
    <source>
        <dbReference type="Proteomes" id="UP001165060"/>
    </source>
</evidence>
<gene>
    <name evidence="9" type="ORF">TeGR_g5113</name>
</gene>
<reference evidence="9 10" key="1">
    <citation type="journal article" date="2023" name="Commun. Biol.">
        <title>Genome analysis of Parmales, the sister group of diatoms, reveals the evolutionary specialization of diatoms from phago-mixotrophs to photoautotrophs.</title>
        <authorList>
            <person name="Ban H."/>
            <person name="Sato S."/>
            <person name="Yoshikawa S."/>
            <person name="Yamada K."/>
            <person name="Nakamura Y."/>
            <person name="Ichinomiya M."/>
            <person name="Sato N."/>
            <person name="Blanc-Mathieu R."/>
            <person name="Endo H."/>
            <person name="Kuwata A."/>
            <person name="Ogata H."/>
        </authorList>
    </citation>
    <scope>NUCLEOTIDE SEQUENCE [LARGE SCALE GENOMIC DNA]</scope>
</reference>
<dbReference type="Gene3D" id="1.20.890.10">
    <property type="entry name" value="cAMP-dependent protein kinase regulatory subunit, dimerization-anchoring domain"/>
    <property type="match status" value="1"/>
</dbReference>
<dbReference type="InterPro" id="IPR027417">
    <property type="entry name" value="P-loop_NTPase"/>
</dbReference>
<dbReference type="SMART" id="SM00394">
    <property type="entry name" value="RIIa"/>
    <property type="match status" value="1"/>
</dbReference>
<feature type="region of interest" description="Disordered" evidence="7">
    <location>
        <begin position="278"/>
        <end position="298"/>
    </location>
</feature>
<dbReference type="Pfam" id="PF00625">
    <property type="entry name" value="Guanylate_kin"/>
    <property type="match status" value="1"/>
</dbReference>
<evidence type="ECO:0000256" key="7">
    <source>
        <dbReference type="SAM" id="MobiDB-lite"/>
    </source>
</evidence>
<dbReference type="InterPro" id="IPR017665">
    <property type="entry name" value="Guanylate_kinase"/>
</dbReference>
<evidence type="ECO:0000313" key="9">
    <source>
        <dbReference type="EMBL" id="GMI23400.1"/>
    </source>
</evidence>
<evidence type="ECO:0000256" key="1">
    <source>
        <dbReference type="ARBA" id="ARBA00005790"/>
    </source>
</evidence>
<evidence type="ECO:0000256" key="3">
    <source>
        <dbReference type="ARBA" id="ARBA00022679"/>
    </source>
</evidence>
<dbReference type="InterPro" id="IPR003117">
    <property type="entry name" value="cAMP_dep_PK_reg_su_I/II_a/b"/>
</dbReference>
<dbReference type="EC" id="2.7.4.8" evidence="2"/>
<evidence type="ECO:0000256" key="6">
    <source>
        <dbReference type="ARBA" id="ARBA00022840"/>
    </source>
</evidence>
<keyword evidence="10" id="KW-1185">Reference proteome</keyword>
<dbReference type="NCBIfam" id="TIGR03263">
    <property type="entry name" value="guanyl_kin"/>
    <property type="match status" value="1"/>
</dbReference>
<protein>
    <recommendedName>
        <fullName evidence="2">guanylate kinase</fullName>
        <ecNumber evidence="2">2.7.4.8</ecNumber>
    </recommendedName>
</protein>
<dbReference type="CDD" id="cd22973">
    <property type="entry name" value="DD_CATIP"/>
    <property type="match status" value="1"/>
</dbReference>
<dbReference type="SUPFAM" id="SSF47391">
    <property type="entry name" value="Dimerization-anchoring domain of cAMP-dependent PK regulatory subunit"/>
    <property type="match status" value="1"/>
</dbReference>
<organism evidence="9 10">
    <name type="scientific">Tetraparma gracilis</name>
    <dbReference type="NCBI Taxonomy" id="2962635"/>
    <lineage>
        <taxon>Eukaryota</taxon>
        <taxon>Sar</taxon>
        <taxon>Stramenopiles</taxon>
        <taxon>Ochrophyta</taxon>
        <taxon>Bolidophyceae</taxon>
        <taxon>Parmales</taxon>
        <taxon>Triparmaceae</taxon>
        <taxon>Tetraparma</taxon>
    </lineage>
</organism>